<keyword evidence="3 5" id="KW-0863">Zinc-finger</keyword>
<reference evidence="9" key="1">
    <citation type="submission" date="2014-12" db="EMBL/GenBank/DDBJ databases">
        <title>Insight into the proteome of Arion vulgaris.</title>
        <authorList>
            <person name="Aradska J."/>
            <person name="Bulat T."/>
            <person name="Smidak R."/>
            <person name="Sarate P."/>
            <person name="Gangsoo J."/>
            <person name="Sialana F."/>
            <person name="Bilban M."/>
            <person name="Lubec G."/>
        </authorList>
    </citation>
    <scope>NUCLEOTIDE SEQUENCE</scope>
    <source>
        <tissue evidence="9">Skin</tissue>
    </source>
</reference>
<feature type="domain" description="B box-type" evidence="8">
    <location>
        <begin position="121"/>
        <end position="162"/>
    </location>
</feature>
<dbReference type="InterPro" id="IPR001298">
    <property type="entry name" value="Filamin/ABP280_rpt"/>
</dbReference>
<organism evidence="9">
    <name type="scientific">Arion vulgaris</name>
    <dbReference type="NCBI Taxonomy" id="1028688"/>
    <lineage>
        <taxon>Eukaryota</taxon>
        <taxon>Metazoa</taxon>
        <taxon>Spiralia</taxon>
        <taxon>Lophotrochozoa</taxon>
        <taxon>Mollusca</taxon>
        <taxon>Gastropoda</taxon>
        <taxon>Heterobranchia</taxon>
        <taxon>Euthyneura</taxon>
        <taxon>Panpulmonata</taxon>
        <taxon>Eupulmonata</taxon>
        <taxon>Stylommatophora</taxon>
        <taxon>Helicina</taxon>
        <taxon>Arionoidea</taxon>
        <taxon>Arionidae</taxon>
        <taxon>Arion</taxon>
    </lineage>
</organism>
<evidence type="ECO:0000256" key="1">
    <source>
        <dbReference type="ARBA" id="ARBA00022723"/>
    </source>
</evidence>
<evidence type="ECO:0000259" key="8">
    <source>
        <dbReference type="PROSITE" id="PS50119"/>
    </source>
</evidence>
<dbReference type="PROSITE" id="PS50119">
    <property type="entry name" value="ZF_BBOX"/>
    <property type="match status" value="1"/>
</dbReference>
<feature type="repeat" description="Filamin" evidence="6">
    <location>
        <begin position="349"/>
        <end position="431"/>
    </location>
</feature>
<evidence type="ECO:0000256" key="3">
    <source>
        <dbReference type="ARBA" id="ARBA00022771"/>
    </source>
</evidence>
<dbReference type="InterPro" id="IPR017868">
    <property type="entry name" value="Filamin/ABP280_repeat-like"/>
</dbReference>
<dbReference type="SUPFAM" id="SSF81296">
    <property type="entry name" value="E set domains"/>
    <property type="match status" value="1"/>
</dbReference>
<evidence type="ECO:0000256" key="7">
    <source>
        <dbReference type="PROSITE-ProRule" id="PRU00504"/>
    </source>
</evidence>
<sequence>METRNQNPFIQLEDVTTAADHNTSKTVYIPSSGDDLSQATDHIVHKTIDSAATSADHNLVDDHIANKTIDAVATWADHNLATDHIANKTGDTAGTEDDHNETVANTSIETVDVPSTMDGHNHTADCPTHAGSILEYYCSQCHISTCEKCTKEEHMGHITITMSEAVSEHKTTLTILLSKVSQVTPEIERAIKEVEATHKQLEVNTAASKVKITSLFDDLLSLVEEKRMSTLKELSQVSAFKEVVLQDQKEKLHHQLADVKSCCKLMVKTLHEANDADVVAVRNDMGVKVKDLTTQNRTLLSLTNPLAIFDEQGFDSLRNMITNVGCVCSNEAVAYQTTAEIDHIHGFFAGKASTVTVTTRDRNGDLVKTGFAPLTAYISSDRNTERTIPTITDLHDGTYDITFVTPKAGIYYLSVFLFDQKTRASPYKIKVENAVEANDVASLRSSRTLAVKDKVARRPSSPRSHGSCCKLTNHIEDDLIMKVGGKGRNKGEFSNPQGLCCHDGKVVVADSSNQVVQVFAPSGECCLKFGAPGRGPGKIQRPTGVAVTRSGNYLVADYDNK</sequence>
<dbReference type="PANTHER" id="PTHR25462">
    <property type="entry name" value="BONUS, ISOFORM C-RELATED"/>
    <property type="match status" value="1"/>
</dbReference>
<evidence type="ECO:0000256" key="5">
    <source>
        <dbReference type="PROSITE-ProRule" id="PRU00024"/>
    </source>
</evidence>
<dbReference type="Gene3D" id="2.60.40.10">
    <property type="entry name" value="Immunoglobulins"/>
    <property type="match status" value="1"/>
</dbReference>
<dbReference type="AlphaFoldDB" id="A0A0B6ZEW6"/>
<evidence type="ECO:0000313" key="9">
    <source>
        <dbReference type="EMBL" id="CEK67159.1"/>
    </source>
</evidence>
<evidence type="ECO:0000256" key="4">
    <source>
        <dbReference type="ARBA" id="ARBA00022833"/>
    </source>
</evidence>
<dbReference type="PROSITE" id="PS51125">
    <property type="entry name" value="NHL"/>
    <property type="match status" value="2"/>
</dbReference>
<dbReference type="InterPro" id="IPR011042">
    <property type="entry name" value="6-blade_b-propeller_TolB-like"/>
</dbReference>
<name>A0A0B6ZEW6_9EUPU</name>
<dbReference type="SUPFAM" id="SSF57845">
    <property type="entry name" value="B-box zinc-binding domain"/>
    <property type="match status" value="1"/>
</dbReference>
<keyword evidence="4" id="KW-0862">Zinc</keyword>
<dbReference type="SMART" id="SM00557">
    <property type="entry name" value="IG_FLMN"/>
    <property type="match status" value="1"/>
</dbReference>
<proteinExistence type="predicted"/>
<dbReference type="Pfam" id="PF00630">
    <property type="entry name" value="Filamin"/>
    <property type="match status" value="1"/>
</dbReference>
<dbReference type="InterPro" id="IPR047153">
    <property type="entry name" value="TRIM45/56/19-like"/>
</dbReference>
<dbReference type="InterPro" id="IPR013783">
    <property type="entry name" value="Ig-like_fold"/>
</dbReference>
<dbReference type="EMBL" id="HACG01020294">
    <property type="protein sequence ID" value="CEK67159.1"/>
    <property type="molecule type" value="Transcribed_RNA"/>
</dbReference>
<dbReference type="InterPro" id="IPR000315">
    <property type="entry name" value="Znf_B-box"/>
</dbReference>
<feature type="repeat" description="NHL" evidence="7">
    <location>
        <begin position="482"/>
        <end position="522"/>
    </location>
</feature>
<dbReference type="PANTHER" id="PTHR25462:SF296">
    <property type="entry name" value="MEIOTIC P26, ISOFORM F"/>
    <property type="match status" value="1"/>
</dbReference>
<feature type="repeat" description="NHL" evidence="7">
    <location>
        <begin position="528"/>
        <end position="561"/>
    </location>
</feature>
<keyword evidence="1" id="KW-0479">Metal-binding</keyword>
<evidence type="ECO:0000256" key="2">
    <source>
        <dbReference type="ARBA" id="ARBA00022737"/>
    </source>
</evidence>
<dbReference type="Gene3D" id="2.120.10.30">
    <property type="entry name" value="TolB, C-terminal domain"/>
    <property type="match status" value="1"/>
</dbReference>
<dbReference type="SMART" id="SM00502">
    <property type="entry name" value="BBC"/>
    <property type="match status" value="1"/>
</dbReference>
<dbReference type="SUPFAM" id="SSF101898">
    <property type="entry name" value="NHL repeat"/>
    <property type="match status" value="1"/>
</dbReference>
<gene>
    <name evidence="9" type="primary">ORF61558</name>
</gene>
<feature type="non-terminal residue" evidence="9">
    <location>
        <position position="561"/>
    </location>
</feature>
<accession>A0A0B6ZEW6</accession>
<dbReference type="Gene3D" id="3.30.160.60">
    <property type="entry name" value="Classic Zinc Finger"/>
    <property type="match status" value="1"/>
</dbReference>
<dbReference type="Pfam" id="PF00643">
    <property type="entry name" value="zf-B_box"/>
    <property type="match status" value="1"/>
</dbReference>
<protein>
    <recommendedName>
        <fullName evidence="8">B box-type domain-containing protein</fullName>
    </recommendedName>
</protein>
<dbReference type="PROSITE" id="PS50194">
    <property type="entry name" value="FILAMIN_REPEAT"/>
    <property type="match status" value="1"/>
</dbReference>
<evidence type="ECO:0000256" key="6">
    <source>
        <dbReference type="PROSITE-ProRule" id="PRU00087"/>
    </source>
</evidence>
<dbReference type="InterPro" id="IPR001258">
    <property type="entry name" value="NHL_repeat"/>
</dbReference>
<keyword evidence="2" id="KW-0677">Repeat</keyword>
<dbReference type="InterPro" id="IPR014756">
    <property type="entry name" value="Ig_E-set"/>
</dbReference>
<dbReference type="InterPro" id="IPR003649">
    <property type="entry name" value="Bbox_C"/>
</dbReference>
<dbReference type="GO" id="GO:0008270">
    <property type="term" value="F:zinc ion binding"/>
    <property type="evidence" value="ECO:0007669"/>
    <property type="project" value="UniProtKB-KW"/>
</dbReference>